<dbReference type="EMBL" id="REFH01000009">
    <property type="protein sequence ID" value="RMA76141.1"/>
    <property type="molecule type" value="Genomic_DNA"/>
</dbReference>
<evidence type="ECO:0000313" key="4">
    <source>
        <dbReference type="Proteomes" id="UP000280368"/>
    </source>
</evidence>
<dbReference type="Gene3D" id="3.30.1150.10">
    <property type="match status" value="1"/>
</dbReference>
<keyword evidence="4" id="KW-1185">Reference proteome</keyword>
<evidence type="ECO:0000256" key="1">
    <source>
        <dbReference type="SAM" id="SignalP"/>
    </source>
</evidence>
<protein>
    <submittedName>
        <fullName evidence="3">TonB-like protein</fullName>
    </submittedName>
</protein>
<dbReference type="Pfam" id="PF03544">
    <property type="entry name" value="TonB_C"/>
    <property type="match status" value="1"/>
</dbReference>
<gene>
    <name evidence="3" type="ORF">BC961_1861</name>
</gene>
<evidence type="ECO:0000313" key="3">
    <source>
        <dbReference type="EMBL" id="RMA76141.1"/>
    </source>
</evidence>
<dbReference type="AlphaFoldDB" id="A0A3L9ZT72"/>
<name>A0A3L9ZT72_9FLAO</name>
<accession>A0A3L9ZT72</accession>
<organism evidence="3 4">
    <name type="scientific">Flavobacterium weaverense</name>
    <dbReference type="NCBI Taxonomy" id="271156"/>
    <lineage>
        <taxon>Bacteria</taxon>
        <taxon>Pseudomonadati</taxon>
        <taxon>Bacteroidota</taxon>
        <taxon>Flavobacteriia</taxon>
        <taxon>Flavobacteriales</taxon>
        <taxon>Flavobacteriaceae</taxon>
        <taxon>Flavobacterium</taxon>
    </lineage>
</organism>
<feature type="chain" id="PRO_5018220063" evidence="1">
    <location>
        <begin position="19"/>
        <end position="232"/>
    </location>
</feature>
<comment type="caution">
    <text evidence="3">The sequence shown here is derived from an EMBL/GenBank/DDBJ whole genome shotgun (WGS) entry which is preliminary data.</text>
</comment>
<feature type="signal peptide" evidence="1">
    <location>
        <begin position="1"/>
        <end position="18"/>
    </location>
</feature>
<dbReference type="InterPro" id="IPR037682">
    <property type="entry name" value="TonB_C"/>
</dbReference>
<keyword evidence="1" id="KW-0732">Signal</keyword>
<dbReference type="Gene3D" id="2.20.110.10">
    <property type="entry name" value="Histone H3 K4-specific methyltransferase SET7/9 N-terminal domain"/>
    <property type="match status" value="1"/>
</dbReference>
<dbReference type="OrthoDB" id="9812355at2"/>
<dbReference type="RefSeq" id="WP_121925498.1">
    <property type="nucleotide sequence ID" value="NZ_CBCSGA010000009.1"/>
</dbReference>
<feature type="domain" description="TonB C-terminal" evidence="2">
    <location>
        <begin position="166"/>
        <end position="231"/>
    </location>
</feature>
<evidence type="ECO:0000259" key="2">
    <source>
        <dbReference type="Pfam" id="PF03544"/>
    </source>
</evidence>
<dbReference type="GO" id="GO:0055085">
    <property type="term" value="P:transmembrane transport"/>
    <property type="evidence" value="ECO:0007669"/>
    <property type="project" value="InterPro"/>
</dbReference>
<proteinExistence type="predicted"/>
<dbReference type="SUPFAM" id="SSF82185">
    <property type="entry name" value="Histone H3 K4-specific methyltransferase SET7/9 N-terminal domain"/>
    <property type="match status" value="1"/>
</dbReference>
<reference evidence="3 4" key="1">
    <citation type="submission" date="2018-10" db="EMBL/GenBank/DDBJ databases">
        <title>Genomic Encyclopedia of Archaeal and Bacterial Type Strains, Phase II (KMG-II): from individual species to whole genera.</title>
        <authorList>
            <person name="Goeker M."/>
        </authorList>
    </citation>
    <scope>NUCLEOTIDE SEQUENCE [LARGE SCALE GENOMIC DNA]</scope>
    <source>
        <strain evidence="3 4">DSM 19727</strain>
    </source>
</reference>
<dbReference type="SUPFAM" id="SSF74653">
    <property type="entry name" value="TolA/TonB C-terminal domain"/>
    <property type="match status" value="1"/>
</dbReference>
<dbReference type="Proteomes" id="UP000280368">
    <property type="component" value="Unassembled WGS sequence"/>
</dbReference>
<sequence length="232" mass="26890">MKQIVTLLIFLFTIPICAQNKVYFDADFKELTSIDGATYYSTYEEVKEGTQRKTYFLDGTIRNSDFFSNYKKRIKEGTSITWYKSGSIEKEEFYSKGKLEGISKMFYENGANKRTENYKKGEFIDGKCFDENGIEKAFFPYYLHPEYPGGKKEFYNYLADTFKAPNKIKGQVIISFFVETDGTLNDFKIIKSINKEIDLAVIKVLVNALRWKPGQIDGVVTRAKYTLPLTFQ</sequence>